<sequence>MLLGGYAPVAAGSTAASPELSPVLTPQQLREPTHKTPLKAAVGQSAGATTAPPCSRSRRARKWQALKRVFAALGVVALLALAGVMMLRFIKTKEFNAIILWIQHHQVLGSVTFVLSFTIFIILCFPSTAFELIAGYIFGFWLGFLLATIGKLLGSVLAFMIGRYLCRRRVREYMERGHPVFKAFQSLLRKRQVLIVFLTRTAFFPIAMKNYGLSVLDVKFAVYFAAALLTGIPFSVIWVYSGNAAQHLTTLLSEKDSTNNRTEAVLLVIGACSALALLAFIGFYTRQQILAMAEDEKNQAAEVSTKQLPLRPSRTLELL</sequence>
<keyword evidence="2" id="KW-1003">Cell membrane</keyword>
<evidence type="ECO:0000256" key="6">
    <source>
        <dbReference type="SAM" id="MobiDB-lite"/>
    </source>
</evidence>
<evidence type="ECO:0000259" key="8">
    <source>
        <dbReference type="Pfam" id="PF09335"/>
    </source>
</evidence>
<feature type="transmembrane region" description="Helical" evidence="7">
    <location>
        <begin position="144"/>
        <end position="166"/>
    </location>
</feature>
<dbReference type="Proteomes" id="UP001209570">
    <property type="component" value="Unassembled WGS sequence"/>
</dbReference>
<dbReference type="AlphaFoldDB" id="A0AAD5LT35"/>
<feature type="transmembrane region" description="Helical" evidence="7">
    <location>
        <begin position="69"/>
        <end position="90"/>
    </location>
</feature>
<dbReference type="InterPro" id="IPR015414">
    <property type="entry name" value="TMEM64"/>
</dbReference>
<keyword evidence="3 7" id="KW-0812">Transmembrane</keyword>
<evidence type="ECO:0000256" key="7">
    <source>
        <dbReference type="SAM" id="Phobius"/>
    </source>
</evidence>
<name>A0AAD5LT35_PYTIN</name>
<accession>A0AAD5LT35</accession>
<dbReference type="Pfam" id="PF09335">
    <property type="entry name" value="VTT_dom"/>
    <property type="match status" value="1"/>
</dbReference>
<evidence type="ECO:0000313" key="9">
    <source>
        <dbReference type="EMBL" id="KAJ0408941.1"/>
    </source>
</evidence>
<gene>
    <name evidence="9" type="ORF">P43SY_002820</name>
</gene>
<dbReference type="GO" id="GO:0005886">
    <property type="term" value="C:plasma membrane"/>
    <property type="evidence" value="ECO:0007669"/>
    <property type="project" value="UniProtKB-SubCell"/>
</dbReference>
<evidence type="ECO:0000256" key="2">
    <source>
        <dbReference type="ARBA" id="ARBA00022475"/>
    </source>
</evidence>
<feature type="transmembrane region" description="Helical" evidence="7">
    <location>
        <begin position="192"/>
        <end position="208"/>
    </location>
</feature>
<evidence type="ECO:0000256" key="3">
    <source>
        <dbReference type="ARBA" id="ARBA00022692"/>
    </source>
</evidence>
<reference evidence="9" key="1">
    <citation type="submission" date="2021-12" db="EMBL/GenBank/DDBJ databases">
        <title>Prjna785345.</title>
        <authorList>
            <person name="Rujirawat T."/>
            <person name="Krajaejun T."/>
        </authorList>
    </citation>
    <scope>NUCLEOTIDE SEQUENCE</scope>
    <source>
        <strain evidence="9">Pi057C3</strain>
    </source>
</reference>
<dbReference type="PANTHER" id="PTHR12677">
    <property type="entry name" value="GOLGI APPARATUS MEMBRANE PROTEIN TVP38-RELATED"/>
    <property type="match status" value="1"/>
</dbReference>
<evidence type="ECO:0000313" key="10">
    <source>
        <dbReference type="Proteomes" id="UP001209570"/>
    </source>
</evidence>
<feature type="region of interest" description="Disordered" evidence="6">
    <location>
        <begin position="37"/>
        <end position="56"/>
    </location>
</feature>
<comment type="caution">
    <text evidence="9">The sequence shown here is derived from an EMBL/GenBank/DDBJ whole genome shotgun (WGS) entry which is preliminary data.</text>
</comment>
<keyword evidence="5 7" id="KW-0472">Membrane</keyword>
<dbReference type="PANTHER" id="PTHR12677:SF59">
    <property type="entry name" value="GOLGI APPARATUS MEMBRANE PROTEIN TVP38-RELATED"/>
    <property type="match status" value="1"/>
</dbReference>
<evidence type="ECO:0000256" key="1">
    <source>
        <dbReference type="ARBA" id="ARBA00004651"/>
    </source>
</evidence>
<evidence type="ECO:0000256" key="5">
    <source>
        <dbReference type="ARBA" id="ARBA00023136"/>
    </source>
</evidence>
<dbReference type="EMBL" id="JAKCXM010000007">
    <property type="protein sequence ID" value="KAJ0408941.1"/>
    <property type="molecule type" value="Genomic_DNA"/>
</dbReference>
<protein>
    <recommendedName>
        <fullName evidence="8">VTT domain-containing protein</fullName>
    </recommendedName>
</protein>
<keyword evidence="4 7" id="KW-1133">Transmembrane helix</keyword>
<organism evidence="9 10">
    <name type="scientific">Pythium insidiosum</name>
    <name type="common">Pythiosis disease agent</name>
    <dbReference type="NCBI Taxonomy" id="114742"/>
    <lineage>
        <taxon>Eukaryota</taxon>
        <taxon>Sar</taxon>
        <taxon>Stramenopiles</taxon>
        <taxon>Oomycota</taxon>
        <taxon>Peronosporomycetes</taxon>
        <taxon>Pythiales</taxon>
        <taxon>Pythiaceae</taxon>
        <taxon>Pythium</taxon>
    </lineage>
</organism>
<dbReference type="InterPro" id="IPR032816">
    <property type="entry name" value="VTT_dom"/>
</dbReference>
<feature type="transmembrane region" description="Helical" evidence="7">
    <location>
        <begin position="220"/>
        <end position="243"/>
    </location>
</feature>
<keyword evidence="10" id="KW-1185">Reference proteome</keyword>
<evidence type="ECO:0000256" key="4">
    <source>
        <dbReference type="ARBA" id="ARBA00022989"/>
    </source>
</evidence>
<feature type="transmembrane region" description="Helical" evidence="7">
    <location>
        <begin position="111"/>
        <end position="138"/>
    </location>
</feature>
<feature type="transmembrane region" description="Helical" evidence="7">
    <location>
        <begin position="264"/>
        <end position="284"/>
    </location>
</feature>
<feature type="domain" description="VTT" evidence="8">
    <location>
        <begin position="125"/>
        <end position="243"/>
    </location>
</feature>
<proteinExistence type="predicted"/>
<comment type="subcellular location">
    <subcellularLocation>
        <location evidence="1">Cell membrane</location>
        <topology evidence="1">Multi-pass membrane protein</topology>
    </subcellularLocation>
</comment>